<evidence type="ECO:0000256" key="6">
    <source>
        <dbReference type="ARBA" id="ARBA00022989"/>
    </source>
</evidence>
<evidence type="ECO:0000256" key="2">
    <source>
        <dbReference type="ARBA" id="ARBA00005745"/>
    </source>
</evidence>
<dbReference type="PATRIC" id="fig|1286635.3.peg.4218"/>
<keyword evidence="5 8" id="KW-0812">Transmembrane</keyword>
<keyword evidence="3" id="KW-1003">Cell membrane</keyword>
<keyword evidence="11" id="KW-1185">Reference proteome</keyword>
<dbReference type="Gene3D" id="1.20.81.30">
    <property type="entry name" value="Type II secretion system (T2SS), domain F"/>
    <property type="match status" value="2"/>
</dbReference>
<evidence type="ECO:0000313" key="10">
    <source>
        <dbReference type="EMBL" id="EMS77759.1"/>
    </source>
</evidence>
<dbReference type="RefSeq" id="WP_006968197.1">
    <property type="nucleotide sequence ID" value="NZ_APJX01000012.1"/>
</dbReference>
<dbReference type="EMBL" id="APJX01000012">
    <property type="protein sequence ID" value="EMS77759.1"/>
    <property type="molecule type" value="Genomic_DNA"/>
</dbReference>
<accession>S0FX96</accession>
<gene>
    <name evidence="10" type="primary">gspF</name>
    <name evidence="10" type="ORF">Dpo_12c00370</name>
</gene>
<reference evidence="10 11" key="1">
    <citation type="journal article" date="2013" name="Genome Announc.">
        <title>Draft Genome Sequence of Desulfotignum phosphitoxidans DSM 13687 Strain FiPS-3.</title>
        <authorList>
            <person name="Poehlein A."/>
            <person name="Daniel R."/>
            <person name="Simeonova D.D."/>
        </authorList>
    </citation>
    <scope>NUCLEOTIDE SEQUENCE [LARGE SCALE GENOMIC DNA]</scope>
    <source>
        <strain evidence="10 11">DSM 13687</strain>
    </source>
</reference>
<evidence type="ECO:0000259" key="9">
    <source>
        <dbReference type="Pfam" id="PF00482"/>
    </source>
</evidence>
<evidence type="ECO:0000313" key="11">
    <source>
        <dbReference type="Proteomes" id="UP000014216"/>
    </source>
</evidence>
<comment type="similarity">
    <text evidence="2">Belongs to the GSP F family.</text>
</comment>
<dbReference type="PANTHER" id="PTHR30012:SF0">
    <property type="entry name" value="TYPE II SECRETION SYSTEM PROTEIN F-RELATED"/>
    <property type="match status" value="1"/>
</dbReference>
<dbReference type="AlphaFoldDB" id="S0FX96"/>
<dbReference type="OrthoDB" id="9805682at2"/>
<sequence length="406" mass="44916">MALYQFKAINENGQPVSGEIEADSRDAALGLVAGRGLIPQTAKKKSGGSDIMGFLNNLPLPGRLVKTKDLILFTKQFKTMVHAGVSIVQVFQILEDQTENPHLRKAIARMVADIREGRSLYQAFSDHPRIFPRLYCAMIRAGEESGALPEIMDRLIYVITHEEKVKNDIQGALRYPMFVLAVLGGAFLVLLTFVVPRFVDIFEQGGVEIPLPTRICMMMYTFLSQFGGYMLLTAGVLVVAGFYYVRTDTGRLMKDRLLMGLPLIGQLLVKSAMSRFSSIFSILQASGVGVLESLRVLTDTIDNAAIAVEFKKIRSQLEEGRGISGPLRRARYFPPMVVSMVAIGEESGNLDGMLKEISDHYDAEVEYATKRLAEALGPLLMVAMSAMVGFFILAIFKPMWEMANIV</sequence>
<protein>
    <submittedName>
        <fullName evidence="10">General secretion pathway protein F</fullName>
    </submittedName>
</protein>
<keyword evidence="6 8" id="KW-1133">Transmembrane helix</keyword>
<evidence type="ECO:0000256" key="1">
    <source>
        <dbReference type="ARBA" id="ARBA00004429"/>
    </source>
</evidence>
<dbReference type="PANTHER" id="PTHR30012">
    <property type="entry name" value="GENERAL SECRETION PATHWAY PROTEIN"/>
    <property type="match status" value="1"/>
</dbReference>
<keyword evidence="7 8" id="KW-0472">Membrane</keyword>
<dbReference type="InterPro" id="IPR003004">
    <property type="entry name" value="GspF/PilC"/>
</dbReference>
<dbReference type="GO" id="GO:0005886">
    <property type="term" value="C:plasma membrane"/>
    <property type="evidence" value="ECO:0007669"/>
    <property type="project" value="UniProtKB-SubCell"/>
</dbReference>
<dbReference type="InterPro" id="IPR018076">
    <property type="entry name" value="T2SS_GspF_dom"/>
</dbReference>
<feature type="transmembrane region" description="Helical" evidence="8">
    <location>
        <begin position="219"/>
        <end position="245"/>
    </location>
</feature>
<evidence type="ECO:0000256" key="3">
    <source>
        <dbReference type="ARBA" id="ARBA00022475"/>
    </source>
</evidence>
<dbReference type="GO" id="GO:0015628">
    <property type="term" value="P:protein secretion by the type II secretion system"/>
    <property type="evidence" value="ECO:0007669"/>
    <property type="project" value="TreeGrafter"/>
</dbReference>
<evidence type="ECO:0000256" key="8">
    <source>
        <dbReference type="SAM" id="Phobius"/>
    </source>
</evidence>
<feature type="transmembrane region" description="Helical" evidence="8">
    <location>
        <begin position="375"/>
        <end position="396"/>
    </location>
</feature>
<dbReference type="FunFam" id="1.20.81.30:FF:000001">
    <property type="entry name" value="Type II secretion system protein F"/>
    <property type="match status" value="2"/>
</dbReference>
<feature type="domain" description="Type II secretion system protein GspF" evidence="9">
    <location>
        <begin position="276"/>
        <end position="396"/>
    </location>
</feature>
<feature type="domain" description="Type II secretion system protein GspF" evidence="9">
    <location>
        <begin position="73"/>
        <end position="196"/>
    </location>
</feature>
<keyword evidence="4" id="KW-0997">Cell inner membrane</keyword>
<evidence type="ECO:0000256" key="5">
    <source>
        <dbReference type="ARBA" id="ARBA00022692"/>
    </source>
</evidence>
<dbReference type="InterPro" id="IPR042094">
    <property type="entry name" value="T2SS_GspF_sf"/>
</dbReference>
<dbReference type="PRINTS" id="PR00812">
    <property type="entry name" value="BCTERIALGSPF"/>
</dbReference>
<proteinExistence type="inferred from homology"/>
<evidence type="ECO:0000256" key="4">
    <source>
        <dbReference type="ARBA" id="ARBA00022519"/>
    </source>
</evidence>
<organism evidence="10 11">
    <name type="scientific">Desulfotignum phosphitoxidans DSM 13687</name>
    <dbReference type="NCBI Taxonomy" id="1286635"/>
    <lineage>
        <taxon>Bacteria</taxon>
        <taxon>Pseudomonadati</taxon>
        <taxon>Thermodesulfobacteriota</taxon>
        <taxon>Desulfobacteria</taxon>
        <taxon>Desulfobacterales</taxon>
        <taxon>Desulfobacteraceae</taxon>
        <taxon>Desulfotignum</taxon>
    </lineage>
</organism>
<feature type="transmembrane region" description="Helical" evidence="8">
    <location>
        <begin position="175"/>
        <end position="199"/>
    </location>
</feature>
<comment type="subcellular location">
    <subcellularLocation>
        <location evidence="1">Cell inner membrane</location>
        <topology evidence="1">Multi-pass membrane protein</topology>
    </subcellularLocation>
</comment>
<dbReference type="Proteomes" id="UP000014216">
    <property type="component" value="Unassembled WGS sequence"/>
</dbReference>
<name>S0FX96_9BACT</name>
<dbReference type="Pfam" id="PF00482">
    <property type="entry name" value="T2SSF"/>
    <property type="match status" value="2"/>
</dbReference>
<comment type="caution">
    <text evidence="10">The sequence shown here is derived from an EMBL/GenBank/DDBJ whole genome shotgun (WGS) entry which is preliminary data.</text>
</comment>
<evidence type="ECO:0000256" key="7">
    <source>
        <dbReference type="ARBA" id="ARBA00023136"/>
    </source>
</evidence>